<dbReference type="Proteomes" id="UP001472677">
    <property type="component" value="Unassembled WGS sequence"/>
</dbReference>
<dbReference type="EMBL" id="JBBPBM010000008">
    <property type="protein sequence ID" value="KAK8572376.1"/>
    <property type="molecule type" value="Genomic_DNA"/>
</dbReference>
<proteinExistence type="predicted"/>
<evidence type="ECO:0000313" key="1">
    <source>
        <dbReference type="EMBL" id="KAK8572376.1"/>
    </source>
</evidence>
<comment type="caution">
    <text evidence="1">The sequence shown here is derived from an EMBL/GenBank/DDBJ whole genome shotgun (WGS) entry which is preliminary data.</text>
</comment>
<reference evidence="1 2" key="1">
    <citation type="journal article" date="2024" name="G3 (Bethesda)">
        <title>Genome assembly of Hibiscus sabdariffa L. provides insights into metabolisms of medicinal natural products.</title>
        <authorList>
            <person name="Kim T."/>
        </authorList>
    </citation>
    <scope>NUCLEOTIDE SEQUENCE [LARGE SCALE GENOMIC DNA]</scope>
    <source>
        <strain evidence="1">TK-2024</strain>
        <tissue evidence="1">Old leaves</tissue>
    </source>
</reference>
<evidence type="ECO:0000313" key="2">
    <source>
        <dbReference type="Proteomes" id="UP001472677"/>
    </source>
</evidence>
<name>A0ABR2F5T4_9ROSI</name>
<gene>
    <name evidence="1" type="ORF">V6N12_028431</name>
</gene>
<accession>A0ABR2F5T4</accession>
<organism evidence="1 2">
    <name type="scientific">Hibiscus sabdariffa</name>
    <name type="common">roselle</name>
    <dbReference type="NCBI Taxonomy" id="183260"/>
    <lineage>
        <taxon>Eukaryota</taxon>
        <taxon>Viridiplantae</taxon>
        <taxon>Streptophyta</taxon>
        <taxon>Embryophyta</taxon>
        <taxon>Tracheophyta</taxon>
        <taxon>Spermatophyta</taxon>
        <taxon>Magnoliopsida</taxon>
        <taxon>eudicotyledons</taxon>
        <taxon>Gunneridae</taxon>
        <taxon>Pentapetalae</taxon>
        <taxon>rosids</taxon>
        <taxon>malvids</taxon>
        <taxon>Malvales</taxon>
        <taxon>Malvaceae</taxon>
        <taxon>Malvoideae</taxon>
        <taxon>Hibiscus</taxon>
    </lineage>
</organism>
<sequence>MITGHAASREYFPQGVFWRKNEDGVMTWRRIIGGTEGNVEMGNVEDKTRVVIECSWLLSVLTWGTLRWMPEEAMWERCRITWIL</sequence>
<keyword evidence="2" id="KW-1185">Reference proteome</keyword>
<protein>
    <submittedName>
        <fullName evidence="1">Uncharacterized protein</fullName>
    </submittedName>
</protein>